<dbReference type="HAMAP" id="MF_00984">
    <property type="entry name" value="SSB"/>
    <property type="match status" value="1"/>
</dbReference>
<dbReference type="AlphaFoldDB" id="F8EZF4"/>
<dbReference type="STRING" id="744872.Spica_2050"/>
<evidence type="ECO:0000256" key="3">
    <source>
        <dbReference type="PIRNR" id="PIRNR002070"/>
    </source>
</evidence>
<dbReference type="Pfam" id="PF00436">
    <property type="entry name" value="SSB"/>
    <property type="match status" value="1"/>
</dbReference>
<proteinExistence type="inferred from homology"/>
<evidence type="ECO:0000256" key="4">
    <source>
        <dbReference type="SAM" id="MobiDB-lite"/>
    </source>
</evidence>
<dbReference type="CDD" id="cd04496">
    <property type="entry name" value="SSB_OBF"/>
    <property type="match status" value="1"/>
</dbReference>
<accession>F8EZF4</accession>
<keyword evidence="6" id="KW-1185">Reference proteome</keyword>
<evidence type="ECO:0000256" key="1">
    <source>
        <dbReference type="ARBA" id="ARBA00023125"/>
    </source>
</evidence>
<dbReference type="InterPro" id="IPR012340">
    <property type="entry name" value="NA-bd_OB-fold"/>
</dbReference>
<dbReference type="HOGENOM" id="CLU_078758_6_0_12"/>
<dbReference type="RefSeq" id="WP_013969466.1">
    <property type="nucleotide sequence ID" value="NC_015732.1"/>
</dbReference>
<dbReference type="EMBL" id="CP002868">
    <property type="protein sequence ID" value="AEJ20177.1"/>
    <property type="molecule type" value="Genomic_DNA"/>
</dbReference>
<dbReference type="KEGG" id="scd:Spica_2050"/>
<dbReference type="NCBIfam" id="TIGR00621">
    <property type="entry name" value="ssb"/>
    <property type="match status" value="1"/>
</dbReference>
<comment type="caution">
    <text evidence="2">Lacks conserved residue(s) required for the propagation of feature annotation.</text>
</comment>
<gene>
    <name evidence="5" type="ordered locus">Spica_2050</name>
</gene>
<feature type="compositionally biased region" description="Polar residues" evidence="4">
    <location>
        <begin position="116"/>
        <end position="127"/>
    </location>
</feature>
<dbReference type="PROSITE" id="PS50935">
    <property type="entry name" value="SSB"/>
    <property type="match status" value="1"/>
</dbReference>
<sequence length="156" mass="17468">MNNLNSILIEGNLVRDPLLRSTAKGTPVCTFSLASNRFYKQDTGFEKEVSFFDVETWSKLAENCYNLGHKGRGVRVVGRLKQERWQGTDGKPHAKIVIVAEHVEFRPEFSDKKSTSQETDLEGQTSDADVGQEDLIPNDLVASEIAEDAMVETMVF</sequence>
<dbReference type="SUPFAM" id="SSF50249">
    <property type="entry name" value="Nucleic acid-binding proteins"/>
    <property type="match status" value="1"/>
</dbReference>
<protein>
    <recommendedName>
        <fullName evidence="2 3">Single-stranded DNA-binding protein</fullName>
        <shortName evidence="2">SSB</shortName>
    </recommendedName>
</protein>
<comment type="subunit">
    <text evidence="2">Homotetramer.</text>
</comment>
<name>F8EZF4_GRAC1</name>
<dbReference type="eggNOG" id="COG0629">
    <property type="taxonomic scope" value="Bacteria"/>
</dbReference>
<dbReference type="Proteomes" id="UP000000503">
    <property type="component" value="Chromosome"/>
</dbReference>
<dbReference type="GO" id="GO:0006260">
    <property type="term" value="P:DNA replication"/>
    <property type="evidence" value="ECO:0007669"/>
    <property type="project" value="InterPro"/>
</dbReference>
<dbReference type="Gene3D" id="2.40.50.140">
    <property type="entry name" value="Nucleic acid-binding proteins"/>
    <property type="match status" value="1"/>
</dbReference>
<dbReference type="InterPro" id="IPR000424">
    <property type="entry name" value="Primosome_PriB/ssb"/>
</dbReference>
<dbReference type="OrthoDB" id="9809878at2"/>
<evidence type="ECO:0000313" key="6">
    <source>
        <dbReference type="Proteomes" id="UP000000503"/>
    </source>
</evidence>
<reference evidence="6" key="1">
    <citation type="journal article" date="2013" name="Stand. Genomic Sci.">
        <title>Genome sequence of the thermophilic fresh-water bacterium Spirochaeta caldaria type strain (H1(T)), reclassification of Spirochaeta caldaria, Spirochaeta stenostrepta, and Spirochaeta zuelzerae in the genus Treponema as Treponema caldaria comb. nov., Treponema stenostrepta comb. nov., and Treponema zuelzerae comb. nov., and emendation of the genus Treponema.</title>
        <authorList>
            <person name="Abt B."/>
            <person name="Goker M."/>
            <person name="Scheuner C."/>
            <person name="Han C."/>
            <person name="Lu M."/>
            <person name="Misra M."/>
            <person name="Lapidus A."/>
            <person name="Nolan M."/>
            <person name="Lucas S."/>
            <person name="Hammon N."/>
            <person name="Deshpande S."/>
            <person name="Cheng J.F."/>
            <person name="Tapia R."/>
            <person name="Goodwin L.A."/>
            <person name="Pitluck S."/>
            <person name="Liolios K."/>
            <person name="Pagani I."/>
            <person name="Ivanova N."/>
            <person name="Mavromatis K."/>
            <person name="Mikhailova N."/>
            <person name="Huntemann M."/>
            <person name="Pati A."/>
            <person name="Chen A."/>
            <person name="Palaniappan K."/>
            <person name="Land M."/>
            <person name="Hauser L."/>
            <person name="Jeffries C.D."/>
            <person name="Rohde M."/>
            <person name="Spring S."/>
            <person name="Gronow S."/>
            <person name="Detter J.C."/>
            <person name="Bristow J."/>
            <person name="Eisen J.A."/>
            <person name="Markowitz V."/>
            <person name="Hugenholtz P."/>
            <person name="Kyrpides N.C."/>
            <person name="Woyke T."/>
            <person name="Klenk H.P."/>
        </authorList>
    </citation>
    <scope>NUCLEOTIDE SEQUENCE</scope>
    <source>
        <strain evidence="6">ATCC 51460 / DSM 7334 / H1</strain>
    </source>
</reference>
<dbReference type="PIRSF" id="PIRSF002070">
    <property type="entry name" value="SSB"/>
    <property type="match status" value="1"/>
</dbReference>
<dbReference type="InterPro" id="IPR011344">
    <property type="entry name" value="ssDNA-bd"/>
</dbReference>
<keyword evidence="1 2" id="KW-0238">DNA-binding</keyword>
<evidence type="ECO:0000256" key="2">
    <source>
        <dbReference type="HAMAP-Rule" id="MF_00984"/>
    </source>
</evidence>
<organism evidence="5 6">
    <name type="scientific">Gracilinema caldarium (strain ATCC 51460 / DSM 7334 / H1)</name>
    <name type="common">Treponema caldarium</name>
    <dbReference type="NCBI Taxonomy" id="744872"/>
    <lineage>
        <taxon>Bacteria</taxon>
        <taxon>Pseudomonadati</taxon>
        <taxon>Spirochaetota</taxon>
        <taxon>Spirochaetia</taxon>
        <taxon>Spirochaetales</taxon>
        <taxon>Breznakiellaceae</taxon>
        <taxon>Gracilinema</taxon>
    </lineage>
</organism>
<feature type="region of interest" description="Disordered" evidence="4">
    <location>
        <begin position="109"/>
        <end position="130"/>
    </location>
</feature>
<dbReference type="GO" id="GO:0003697">
    <property type="term" value="F:single-stranded DNA binding"/>
    <property type="evidence" value="ECO:0007669"/>
    <property type="project" value="UniProtKB-UniRule"/>
</dbReference>
<evidence type="ECO:0000313" key="5">
    <source>
        <dbReference type="EMBL" id="AEJ20177.1"/>
    </source>
</evidence>